<keyword evidence="1 3" id="KW-0963">Cytoplasm</keyword>
<dbReference type="Pfam" id="PF17384">
    <property type="entry name" value="DUF150_C"/>
    <property type="match status" value="1"/>
</dbReference>
<dbReference type="InterPro" id="IPR036847">
    <property type="entry name" value="RimP_C_sf"/>
</dbReference>
<dbReference type="EMBL" id="CACRSM010000002">
    <property type="protein sequence ID" value="VYS95120.1"/>
    <property type="molecule type" value="Genomic_DNA"/>
</dbReference>
<comment type="similarity">
    <text evidence="3">Belongs to the RimP family.</text>
</comment>
<dbReference type="Pfam" id="PF02576">
    <property type="entry name" value="RimP_N"/>
    <property type="match status" value="1"/>
</dbReference>
<keyword evidence="2 3" id="KW-0690">Ribosome biogenesis</keyword>
<comment type="subcellular location">
    <subcellularLocation>
        <location evidence="3">Cytoplasm</location>
    </subcellularLocation>
</comment>
<name>A0A6N2STI0_9ACTO</name>
<dbReference type="CDD" id="cd01734">
    <property type="entry name" value="YlxS_C"/>
    <property type="match status" value="1"/>
</dbReference>
<dbReference type="GO" id="GO:0006412">
    <property type="term" value="P:translation"/>
    <property type="evidence" value="ECO:0007669"/>
    <property type="project" value="TreeGrafter"/>
</dbReference>
<evidence type="ECO:0000313" key="6">
    <source>
        <dbReference type="EMBL" id="VYS95120.1"/>
    </source>
</evidence>
<gene>
    <name evidence="3 6" type="primary">rimP</name>
    <name evidence="6" type="ORF">AOLFYP35_00959</name>
</gene>
<proteinExistence type="inferred from homology"/>
<dbReference type="SUPFAM" id="SSF75420">
    <property type="entry name" value="YhbC-like, N-terminal domain"/>
    <property type="match status" value="1"/>
</dbReference>
<feature type="domain" description="Ribosome maturation factor RimP N-terminal" evidence="4">
    <location>
        <begin position="13"/>
        <end position="88"/>
    </location>
</feature>
<dbReference type="SUPFAM" id="SSF74942">
    <property type="entry name" value="YhbC-like, C-terminal domain"/>
    <property type="match status" value="1"/>
</dbReference>
<evidence type="ECO:0000256" key="2">
    <source>
        <dbReference type="ARBA" id="ARBA00022517"/>
    </source>
</evidence>
<sequence length="156" mass="16800">MAPTQIEEQVRALVEGIVTGAGAELDAVTILKQNGDLVCRITVEEPLGSEKLSSDALADISRAISKTMDAADPISDAYMLEVSTPGLERELKKPDHWKRQIGGLVSVKMRNGDKFVGRVSNADDKGATVGTGAESHTIAYDEIKKARSRVDFGSWE</sequence>
<comment type="function">
    <text evidence="3">Required for maturation of 30S ribosomal subunits.</text>
</comment>
<dbReference type="PANTHER" id="PTHR33867">
    <property type="entry name" value="RIBOSOME MATURATION FACTOR RIMP"/>
    <property type="match status" value="1"/>
</dbReference>
<evidence type="ECO:0000256" key="3">
    <source>
        <dbReference type="HAMAP-Rule" id="MF_01077"/>
    </source>
</evidence>
<dbReference type="InterPro" id="IPR028989">
    <property type="entry name" value="RimP_N"/>
</dbReference>
<protein>
    <recommendedName>
        <fullName evidence="3">Ribosome maturation factor RimP</fullName>
    </recommendedName>
</protein>
<evidence type="ECO:0000259" key="4">
    <source>
        <dbReference type="Pfam" id="PF02576"/>
    </source>
</evidence>
<dbReference type="PANTHER" id="PTHR33867:SF1">
    <property type="entry name" value="RIBOSOME MATURATION FACTOR RIMP"/>
    <property type="match status" value="1"/>
</dbReference>
<evidence type="ECO:0000256" key="1">
    <source>
        <dbReference type="ARBA" id="ARBA00022490"/>
    </source>
</evidence>
<dbReference type="InterPro" id="IPR003728">
    <property type="entry name" value="Ribosome_maturation_RimP"/>
</dbReference>
<dbReference type="Gene3D" id="3.30.300.70">
    <property type="entry name" value="RimP-like superfamily, N-terminal"/>
    <property type="match status" value="1"/>
</dbReference>
<evidence type="ECO:0000259" key="5">
    <source>
        <dbReference type="Pfam" id="PF17384"/>
    </source>
</evidence>
<feature type="domain" description="Ribosome maturation factor RimP C-terminal" evidence="5">
    <location>
        <begin position="91"/>
        <end position="152"/>
    </location>
</feature>
<accession>A0A6N2STI0</accession>
<dbReference type="HAMAP" id="MF_01077">
    <property type="entry name" value="RimP"/>
    <property type="match status" value="1"/>
</dbReference>
<dbReference type="AlphaFoldDB" id="A0A6N2STI0"/>
<dbReference type="GO" id="GO:0005829">
    <property type="term" value="C:cytosol"/>
    <property type="evidence" value="ECO:0007669"/>
    <property type="project" value="TreeGrafter"/>
</dbReference>
<dbReference type="InterPro" id="IPR028998">
    <property type="entry name" value="RimP_C"/>
</dbReference>
<dbReference type="GO" id="GO:0000028">
    <property type="term" value="P:ribosomal small subunit assembly"/>
    <property type="evidence" value="ECO:0007669"/>
    <property type="project" value="TreeGrafter"/>
</dbReference>
<reference evidence="6" key="1">
    <citation type="submission" date="2019-11" db="EMBL/GenBank/DDBJ databases">
        <authorList>
            <person name="Feng L."/>
        </authorList>
    </citation>
    <scope>NUCLEOTIDE SEQUENCE</scope>
    <source>
        <strain evidence="6">AodontolyticusLFYP35</strain>
    </source>
</reference>
<organism evidence="6">
    <name type="scientific">Schaalia odontolytica</name>
    <dbReference type="NCBI Taxonomy" id="1660"/>
    <lineage>
        <taxon>Bacteria</taxon>
        <taxon>Bacillati</taxon>
        <taxon>Actinomycetota</taxon>
        <taxon>Actinomycetes</taxon>
        <taxon>Actinomycetales</taxon>
        <taxon>Actinomycetaceae</taxon>
        <taxon>Schaalia</taxon>
    </lineage>
</organism>
<dbReference type="InterPro" id="IPR035956">
    <property type="entry name" value="RimP_N_sf"/>
</dbReference>